<keyword evidence="3 8" id="KW-0479">Metal-binding</keyword>
<gene>
    <name evidence="12" type="ORF">KP79_PYT17335</name>
</gene>
<dbReference type="InterPro" id="IPR006026">
    <property type="entry name" value="Peptidase_Metallo"/>
</dbReference>
<feature type="chain" id="PRO_5013233537" evidence="10">
    <location>
        <begin position="26"/>
        <end position="700"/>
    </location>
</feature>
<dbReference type="GO" id="GO:0030198">
    <property type="term" value="P:extracellular matrix organization"/>
    <property type="evidence" value="ECO:0007669"/>
    <property type="project" value="TreeGrafter"/>
</dbReference>
<dbReference type="InterPro" id="IPR036366">
    <property type="entry name" value="PGBDSf"/>
</dbReference>
<evidence type="ECO:0000256" key="4">
    <source>
        <dbReference type="ARBA" id="ARBA00022801"/>
    </source>
</evidence>
<organism evidence="12 13">
    <name type="scientific">Mizuhopecten yessoensis</name>
    <name type="common">Japanese scallop</name>
    <name type="synonym">Patinopecten yessoensis</name>
    <dbReference type="NCBI Taxonomy" id="6573"/>
    <lineage>
        <taxon>Eukaryota</taxon>
        <taxon>Metazoa</taxon>
        <taxon>Spiralia</taxon>
        <taxon>Lophotrochozoa</taxon>
        <taxon>Mollusca</taxon>
        <taxon>Bivalvia</taxon>
        <taxon>Autobranchia</taxon>
        <taxon>Pteriomorphia</taxon>
        <taxon>Pectinida</taxon>
        <taxon>Pectinoidea</taxon>
        <taxon>Pectinidae</taxon>
        <taxon>Mizuhopecten</taxon>
    </lineage>
</organism>
<dbReference type="Pfam" id="PF00045">
    <property type="entry name" value="Hemopexin"/>
    <property type="match status" value="1"/>
</dbReference>
<dbReference type="InterPro" id="IPR036375">
    <property type="entry name" value="Hemopexin-like_dom_sf"/>
</dbReference>
<dbReference type="GO" id="GO:0030574">
    <property type="term" value="P:collagen catabolic process"/>
    <property type="evidence" value="ECO:0007669"/>
    <property type="project" value="TreeGrafter"/>
</dbReference>
<evidence type="ECO:0000256" key="10">
    <source>
        <dbReference type="SAM" id="SignalP"/>
    </source>
</evidence>
<feature type="binding site" evidence="8">
    <location>
        <position position="622"/>
    </location>
    <ligand>
        <name>Ca(2+)</name>
        <dbReference type="ChEBI" id="CHEBI:29108"/>
        <label>5</label>
    </ligand>
</feature>
<feature type="repeat" description="Hemopexin" evidence="9">
    <location>
        <begin position="494"/>
        <end position="548"/>
    </location>
</feature>
<dbReference type="Proteomes" id="UP000242188">
    <property type="component" value="Unassembled WGS sequence"/>
</dbReference>
<feature type="binding site" evidence="8">
    <location>
        <position position="327"/>
    </location>
    <ligand>
        <name>Ca(2+)</name>
        <dbReference type="ChEBI" id="CHEBI:29108"/>
        <label>2</label>
    </ligand>
</feature>
<protein>
    <submittedName>
        <fullName evidence="12">Matrix metalloproteinase-21</fullName>
    </submittedName>
</protein>
<feature type="binding site" evidence="8">
    <location>
        <position position="366"/>
    </location>
    <ligand>
        <name>Ca(2+)</name>
        <dbReference type="ChEBI" id="CHEBI:29108"/>
        <label>1</label>
    </ligand>
</feature>
<dbReference type="PANTHER" id="PTHR10201:SF323">
    <property type="entry name" value="MATRIX METALLOPROTEINASE-21"/>
    <property type="match status" value="1"/>
</dbReference>
<evidence type="ECO:0000256" key="1">
    <source>
        <dbReference type="ARBA" id="ARBA00010370"/>
    </source>
</evidence>
<evidence type="ECO:0000256" key="8">
    <source>
        <dbReference type="PIRSR" id="PIRSR621190-2"/>
    </source>
</evidence>
<feature type="binding site" evidence="8">
    <location>
        <position position="363"/>
    </location>
    <ligand>
        <name>Ca(2+)</name>
        <dbReference type="ChEBI" id="CHEBI:29108"/>
        <label>3</label>
    </ligand>
</feature>
<feature type="binding site" evidence="8">
    <location>
        <position position="389"/>
    </location>
    <ligand>
        <name>Zn(2+)</name>
        <dbReference type="ChEBI" id="CHEBI:29105"/>
        <label>2</label>
        <note>catalytic</note>
    </ligand>
</feature>
<keyword evidence="5 8" id="KW-0862">Zinc</keyword>
<dbReference type="OrthoDB" id="406838at2759"/>
<dbReference type="InterPro" id="IPR024079">
    <property type="entry name" value="MetalloPept_cat_dom_sf"/>
</dbReference>
<dbReference type="AlphaFoldDB" id="A0A210QQJ0"/>
<feature type="binding site" evidence="8">
    <location>
        <position position="620"/>
    </location>
    <ligand>
        <name>Ca(2+)</name>
        <dbReference type="ChEBI" id="CHEBI:29108"/>
        <label>4</label>
    </ligand>
</feature>
<feature type="repeat" description="Hemopexin" evidence="9">
    <location>
        <begin position="558"/>
        <end position="595"/>
    </location>
</feature>
<dbReference type="SUPFAM" id="SSF55486">
    <property type="entry name" value="Metalloproteases ('zincins'), catalytic domain"/>
    <property type="match status" value="1"/>
</dbReference>
<feature type="binding site" evidence="8">
    <location>
        <position position="399"/>
    </location>
    <ligand>
        <name>Zn(2+)</name>
        <dbReference type="ChEBI" id="CHEBI:29105"/>
        <label>2</label>
        <note>catalytic</note>
    </ligand>
</feature>
<evidence type="ECO:0000259" key="11">
    <source>
        <dbReference type="SMART" id="SM00235"/>
    </source>
</evidence>
<evidence type="ECO:0000256" key="7">
    <source>
        <dbReference type="PIRSR" id="PIRSR621190-1"/>
    </source>
</evidence>
<evidence type="ECO:0000256" key="2">
    <source>
        <dbReference type="ARBA" id="ARBA00022670"/>
    </source>
</evidence>
<sequence length="700" mass="82101">MMASVLLLQTLTVLHIVLLSYRVGAERFFQYRDQRDQVNFIRLRKNTNMVRNVLEAEMQLEKYGYLRCKVRRKRRSLDTYPMEDQSPQHSLHSMVEEEVPECSDIEVQNAIRHYQKTYKLPETGVVDEETRRLMSTSRCGNADNEEDKQRMREQEAAAAAAAAVAAAQAATEAENLQQVLNSNDHFQTIAKARNKGSRRPWKRSAKNTLLLKALTGDINKRVIGSSRTKYIQDYKTKLKEEYKKQLLDPKRQKRDTSVVSMVTNGTIWDGQKFTKHDIAWRLLETGFSTRIPVEEQRASLNLAFRMWSEVIPIRFEETNSGDIRDVDIEIAFGRGSHQNCGRRFDGHGGEIAHSVIGGNVHFDDEEDYKSIESINMEKDGIYLLRVAVHEIGHVLGLTHTDKPYSIMYAIYQTVSTDKEFELGWEDRKQIQALYGVCKGRFSAVFDWVRKRPDNQFIFNTYFFRENHYWMYENHANRTRYGDPLYIAREWKGVPNDVDAYIHVWYFSGNVIIDDAYFFKGEDYYKYNSDGDLVYAGWPRRIRDDFGPKPGEEGAEGVPDHLDSVFFDMRDRNIYFFKGEWVYVFDPKEPEETRGCCIRKRKFVEEFPTVEGDEPLIGNVDAVYYSYKNKTVYFIKDEHVWQNYLFHPRQKKQIRNAVKYVGKWYEIWFDICDVRKMHDEPFLIQSDIVPLPEPDDPEPGT</sequence>
<evidence type="ECO:0000256" key="9">
    <source>
        <dbReference type="PROSITE-ProRule" id="PRU01011"/>
    </source>
</evidence>
<feature type="binding site" evidence="8">
    <location>
        <position position="361"/>
    </location>
    <ligand>
        <name>Zn(2+)</name>
        <dbReference type="ChEBI" id="CHEBI:29105"/>
        <label>1</label>
    </ligand>
</feature>
<keyword evidence="4" id="KW-0378">Hydrolase</keyword>
<name>A0A210QQJ0_MIZYE</name>
<feature type="binding site" evidence="8">
    <location>
        <position position="393"/>
    </location>
    <ligand>
        <name>Zn(2+)</name>
        <dbReference type="ChEBI" id="CHEBI:29105"/>
        <label>2</label>
        <note>catalytic</note>
    </ligand>
</feature>
<feature type="binding site" evidence="8">
    <location>
        <position position="498"/>
    </location>
    <ligand>
        <name>Ca(2+)</name>
        <dbReference type="ChEBI" id="CHEBI:29108"/>
        <label>4</label>
    </ligand>
</feature>
<dbReference type="InterPro" id="IPR002477">
    <property type="entry name" value="Peptidoglycan-bd-like"/>
</dbReference>
<feature type="binding site" evidence="8">
    <location>
        <position position="353"/>
    </location>
    <ligand>
        <name>Zn(2+)</name>
        <dbReference type="ChEBI" id="CHEBI:29105"/>
        <label>1</label>
    </ligand>
</feature>
<keyword evidence="8" id="KW-0106">Calcium</keyword>
<dbReference type="InterPro" id="IPR018487">
    <property type="entry name" value="Hemopexin-like_repeat"/>
</dbReference>
<proteinExistence type="inferred from homology"/>
<dbReference type="SMART" id="SM00235">
    <property type="entry name" value="ZnMc"/>
    <property type="match status" value="1"/>
</dbReference>
<comment type="similarity">
    <text evidence="1">Belongs to the peptidase M10A family.</text>
</comment>
<dbReference type="InterPro" id="IPR001818">
    <property type="entry name" value="Pept_M10_metallopeptidase"/>
</dbReference>
<dbReference type="InterPro" id="IPR036365">
    <property type="entry name" value="PGBD-like_sf"/>
</dbReference>
<dbReference type="SUPFAM" id="SSF50923">
    <property type="entry name" value="Hemopexin-like domain"/>
    <property type="match status" value="1"/>
</dbReference>
<dbReference type="SMART" id="SM00120">
    <property type="entry name" value="HX"/>
    <property type="match status" value="4"/>
</dbReference>
<feature type="repeat" description="Hemopexin" evidence="9">
    <location>
        <begin position="616"/>
        <end position="670"/>
    </location>
</feature>
<dbReference type="GO" id="GO:0008270">
    <property type="term" value="F:zinc ion binding"/>
    <property type="evidence" value="ECO:0007669"/>
    <property type="project" value="InterPro"/>
</dbReference>
<feature type="binding site" evidence="8">
    <location>
        <position position="345"/>
    </location>
    <ligand>
        <name>Ca(2+)</name>
        <dbReference type="ChEBI" id="CHEBI:29108"/>
        <label>3</label>
    </ligand>
</feature>
<feature type="domain" description="Peptidase metallopeptidase" evidence="11">
    <location>
        <begin position="269"/>
        <end position="436"/>
    </location>
</feature>
<evidence type="ECO:0000256" key="3">
    <source>
        <dbReference type="ARBA" id="ARBA00022723"/>
    </source>
</evidence>
<dbReference type="Gene3D" id="3.40.390.10">
    <property type="entry name" value="Collagenase (Catalytic Domain)"/>
    <property type="match status" value="1"/>
</dbReference>
<feature type="binding site" evidence="8">
    <location>
        <position position="337"/>
    </location>
    <ligand>
        <name>Zn(2+)</name>
        <dbReference type="ChEBI" id="CHEBI:29105"/>
        <label>1</label>
    </ligand>
</feature>
<comment type="caution">
    <text evidence="12">The sequence shown here is derived from an EMBL/GenBank/DDBJ whole genome shotgun (WGS) entry which is preliminary data.</text>
</comment>
<dbReference type="CDD" id="cd04278">
    <property type="entry name" value="ZnMc_MMP"/>
    <property type="match status" value="1"/>
</dbReference>
<evidence type="ECO:0000313" key="13">
    <source>
        <dbReference type="Proteomes" id="UP000242188"/>
    </source>
</evidence>
<dbReference type="Gene3D" id="1.10.101.10">
    <property type="entry name" value="PGBD-like superfamily/PGBD"/>
    <property type="match status" value="1"/>
</dbReference>
<evidence type="ECO:0000256" key="6">
    <source>
        <dbReference type="ARBA" id="ARBA00023049"/>
    </source>
</evidence>
<dbReference type="EMBL" id="NEDP02002410">
    <property type="protein sequence ID" value="OWF51000.1"/>
    <property type="molecule type" value="Genomic_DNA"/>
</dbReference>
<comment type="cofactor">
    <cofactor evidence="8">
        <name>Zn(2+)</name>
        <dbReference type="ChEBI" id="CHEBI:29105"/>
    </cofactor>
    <text evidence="8">Binds 2 Zn(2+) ions per subunit.</text>
</comment>
<dbReference type="PRINTS" id="PR00138">
    <property type="entry name" value="MATRIXIN"/>
</dbReference>
<feature type="binding site" evidence="8">
    <location>
        <position position="357"/>
    </location>
    <ligand>
        <name>Ca(2+)</name>
        <dbReference type="ChEBI" id="CHEBI:29108"/>
        <label>2</label>
    </ligand>
</feature>
<dbReference type="Pfam" id="PF01471">
    <property type="entry name" value="PG_binding_1"/>
    <property type="match status" value="1"/>
</dbReference>
<dbReference type="GO" id="GO:0004222">
    <property type="term" value="F:metalloendopeptidase activity"/>
    <property type="evidence" value="ECO:0007669"/>
    <property type="project" value="InterPro"/>
</dbReference>
<feature type="binding site" evidence="8">
    <location>
        <position position="364"/>
    </location>
    <ligand>
        <name>Ca(2+)</name>
        <dbReference type="ChEBI" id="CHEBI:29108"/>
        <label>1</label>
    </ligand>
</feature>
<feature type="binding site" evidence="8">
    <location>
        <position position="366"/>
    </location>
    <ligand>
        <name>Ca(2+)</name>
        <dbReference type="ChEBI" id="CHEBI:29108"/>
        <label>3</label>
    </ligand>
</feature>
<dbReference type="PROSITE" id="PS51642">
    <property type="entry name" value="HEMOPEXIN_2"/>
    <property type="match status" value="4"/>
</dbReference>
<keyword evidence="13" id="KW-1185">Reference proteome</keyword>
<evidence type="ECO:0000256" key="5">
    <source>
        <dbReference type="ARBA" id="ARBA00022833"/>
    </source>
</evidence>
<dbReference type="Pfam" id="PF00413">
    <property type="entry name" value="Peptidase_M10"/>
    <property type="match status" value="1"/>
</dbReference>
<dbReference type="InterPro" id="IPR021190">
    <property type="entry name" value="Pept_M10A"/>
</dbReference>
<dbReference type="PANTHER" id="PTHR10201">
    <property type="entry name" value="MATRIX METALLOPROTEINASE"/>
    <property type="match status" value="1"/>
</dbReference>
<dbReference type="GO" id="GO:0031012">
    <property type="term" value="C:extracellular matrix"/>
    <property type="evidence" value="ECO:0007669"/>
    <property type="project" value="InterPro"/>
</dbReference>
<dbReference type="STRING" id="6573.A0A210QQJ0"/>
<feature type="binding site" evidence="8">
    <location>
        <position position="407"/>
    </location>
    <ligand>
        <name>Zn(2+)</name>
        <dbReference type="ChEBI" id="CHEBI:29105"/>
        <label>2</label>
        <note>catalytic</note>
    </ligand>
</feature>
<dbReference type="Gene3D" id="2.110.10.10">
    <property type="entry name" value="Hemopexin-like domain"/>
    <property type="match status" value="2"/>
</dbReference>
<feature type="repeat" description="Hemopexin" evidence="9">
    <location>
        <begin position="438"/>
        <end position="493"/>
    </location>
</feature>
<keyword evidence="2" id="KW-0645">Protease</keyword>
<evidence type="ECO:0000313" key="12">
    <source>
        <dbReference type="EMBL" id="OWF51000.1"/>
    </source>
</evidence>
<feature type="active site" evidence="7">
    <location>
        <position position="390"/>
    </location>
</feature>
<dbReference type="GO" id="GO:0006508">
    <property type="term" value="P:proteolysis"/>
    <property type="evidence" value="ECO:0007669"/>
    <property type="project" value="UniProtKB-KW"/>
</dbReference>
<comment type="cofactor">
    <cofactor evidence="8">
        <name>Ca(2+)</name>
        <dbReference type="ChEBI" id="CHEBI:29108"/>
    </cofactor>
    <text evidence="8">Can bind about 5 Ca(2+) ions per subunit.</text>
</comment>
<accession>A0A210QQJ0</accession>
<dbReference type="InterPro" id="IPR033739">
    <property type="entry name" value="M10A_MMP"/>
</dbReference>
<keyword evidence="10" id="KW-0732">Signal</keyword>
<reference evidence="12 13" key="1">
    <citation type="journal article" date="2017" name="Nat. Ecol. Evol.">
        <title>Scallop genome provides insights into evolution of bilaterian karyotype and development.</title>
        <authorList>
            <person name="Wang S."/>
            <person name="Zhang J."/>
            <person name="Jiao W."/>
            <person name="Li J."/>
            <person name="Xun X."/>
            <person name="Sun Y."/>
            <person name="Guo X."/>
            <person name="Huan P."/>
            <person name="Dong B."/>
            <person name="Zhang L."/>
            <person name="Hu X."/>
            <person name="Sun X."/>
            <person name="Wang J."/>
            <person name="Zhao C."/>
            <person name="Wang Y."/>
            <person name="Wang D."/>
            <person name="Huang X."/>
            <person name="Wang R."/>
            <person name="Lv J."/>
            <person name="Li Y."/>
            <person name="Zhang Z."/>
            <person name="Liu B."/>
            <person name="Lu W."/>
            <person name="Hui Y."/>
            <person name="Liang J."/>
            <person name="Zhou Z."/>
            <person name="Hou R."/>
            <person name="Li X."/>
            <person name="Liu Y."/>
            <person name="Li H."/>
            <person name="Ning X."/>
            <person name="Lin Y."/>
            <person name="Zhao L."/>
            <person name="Xing Q."/>
            <person name="Dou J."/>
            <person name="Li Y."/>
            <person name="Mao J."/>
            <person name="Guo H."/>
            <person name="Dou H."/>
            <person name="Li T."/>
            <person name="Mu C."/>
            <person name="Jiang W."/>
            <person name="Fu Q."/>
            <person name="Fu X."/>
            <person name="Miao Y."/>
            <person name="Liu J."/>
            <person name="Yu Q."/>
            <person name="Li R."/>
            <person name="Liao H."/>
            <person name="Li X."/>
            <person name="Kong Y."/>
            <person name="Jiang Z."/>
            <person name="Chourrout D."/>
            <person name="Li R."/>
            <person name="Bao Z."/>
        </authorList>
    </citation>
    <scope>NUCLEOTIDE SEQUENCE [LARGE SCALE GENOMIC DNA]</scope>
    <source>
        <strain evidence="12 13">PY_sf001</strain>
    </source>
</reference>
<dbReference type="SUPFAM" id="SSF47090">
    <property type="entry name" value="PGBD-like"/>
    <property type="match status" value="1"/>
</dbReference>
<keyword evidence="6" id="KW-0482">Metalloprotease</keyword>
<feature type="binding site" evidence="8">
    <location>
        <position position="346"/>
    </location>
    <ligand>
        <name>Ca(2+)</name>
        <dbReference type="ChEBI" id="CHEBI:29108"/>
        <label>3</label>
    </ligand>
</feature>
<feature type="signal peptide" evidence="10">
    <location>
        <begin position="1"/>
        <end position="25"/>
    </location>
</feature>